<dbReference type="Gene3D" id="3.40.50.360">
    <property type="match status" value="1"/>
</dbReference>
<accession>A0ABV3ND21</accession>
<evidence type="ECO:0000259" key="3">
    <source>
        <dbReference type="Pfam" id="PF02525"/>
    </source>
</evidence>
<keyword evidence="2 4" id="KW-0560">Oxidoreductase</keyword>
<feature type="domain" description="Flavodoxin-like fold" evidence="3">
    <location>
        <begin position="14"/>
        <end position="196"/>
    </location>
</feature>
<dbReference type="Pfam" id="PF02525">
    <property type="entry name" value="Flavodoxin_2"/>
    <property type="match status" value="1"/>
</dbReference>
<organism evidence="4 5">
    <name type="scientific">Trueperella pyogenes</name>
    <dbReference type="NCBI Taxonomy" id="1661"/>
    <lineage>
        <taxon>Bacteria</taxon>
        <taxon>Bacillati</taxon>
        <taxon>Actinomycetota</taxon>
        <taxon>Actinomycetes</taxon>
        <taxon>Actinomycetales</taxon>
        <taxon>Actinomycetaceae</taxon>
        <taxon>Trueperella</taxon>
    </lineage>
</organism>
<comment type="similarity">
    <text evidence="1">Belongs to the NAD(P)H dehydrogenase (quinone) family.</text>
</comment>
<dbReference type="InterPro" id="IPR051545">
    <property type="entry name" value="NAD(P)H_dehydrogenase_qn"/>
</dbReference>
<reference evidence="4 5" key="1">
    <citation type="submission" date="2024-01" db="EMBL/GenBank/DDBJ databases">
        <title>Genomic analysis and antimicrobial resistance profiles of Trueperella pyogenes isolated from domestic and wild animals.</title>
        <authorList>
            <person name="Magossi G."/>
            <person name="Gzyl K.E."/>
            <person name="Holman D.B."/>
            <person name="Amat S."/>
        </authorList>
    </citation>
    <scope>NUCLEOTIDE SEQUENCE [LARGE SCALE GENOMIC DNA]</scope>
    <source>
        <strain evidence="4 5">1494</strain>
    </source>
</reference>
<proteinExistence type="inferred from homology"/>
<comment type="caution">
    <text evidence="4">The sequence shown here is derived from an EMBL/GenBank/DDBJ whole genome shotgun (WGS) entry which is preliminary data.</text>
</comment>
<sequence length="221" mass="24956">MPTRSFNGKGDRNMRILVVAGHPDQCSLTETIAQTYVTEARNAGHEVAFINLASCEFDPVLRYGYRAHMPQEPCISDSQDLLDWCEHVVVIFPVWWACEPSLLKGWFDRVLTPGKAYQYIPGKLAPRRLLRGRTATLIATSHAPSWYAKHNPSYPLGRISKHVLGYCGIKVTKRLVLGSVDSPKITGERIESFLAKVIRAARLKHRLTDHARTSHTCRRHA</sequence>
<dbReference type="SUPFAM" id="SSF52218">
    <property type="entry name" value="Flavoproteins"/>
    <property type="match status" value="1"/>
</dbReference>
<dbReference type="GO" id="GO:0016491">
    <property type="term" value="F:oxidoreductase activity"/>
    <property type="evidence" value="ECO:0007669"/>
    <property type="project" value="UniProtKB-KW"/>
</dbReference>
<dbReference type="Proteomes" id="UP001555100">
    <property type="component" value="Unassembled WGS sequence"/>
</dbReference>
<gene>
    <name evidence="4" type="ORF">V3M73_07910</name>
</gene>
<dbReference type="EMBL" id="JBAGNM010000008">
    <property type="protein sequence ID" value="MEW6954943.1"/>
    <property type="molecule type" value="Genomic_DNA"/>
</dbReference>
<evidence type="ECO:0000256" key="2">
    <source>
        <dbReference type="ARBA" id="ARBA00023002"/>
    </source>
</evidence>
<dbReference type="InterPro" id="IPR003680">
    <property type="entry name" value="Flavodoxin_fold"/>
</dbReference>
<protein>
    <submittedName>
        <fullName evidence="4">NAD(P)H-dependent oxidoreductase</fullName>
        <ecNumber evidence="4">1.-.-.-</ecNumber>
    </submittedName>
</protein>
<dbReference type="PANTHER" id="PTHR10204">
    <property type="entry name" value="NAD P H OXIDOREDUCTASE-RELATED"/>
    <property type="match status" value="1"/>
</dbReference>
<dbReference type="EC" id="1.-.-.-" evidence="4"/>
<evidence type="ECO:0000256" key="1">
    <source>
        <dbReference type="ARBA" id="ARBA00006252"/>
    </source>
</evidence>
<dbReference type="PANTHER" id="PTHR10204:SF34">
    <property type="entry name" value="NAD(P)H DEHYDROGENASE [QUINONE] 1 ISOFORM 1"/>
    <property type="match status" value="1"/>
</dbReference>
<dbReference type="RefSeq" id="WP_367246200.1">
    <property type="nucleotide sequence ID" value="NZ_JBAGNM010000008.1"/>
</dbReference>
<keyword evidence="5" id="KW-1185">Reference proteome</keyword>
<dbReference type="InterPro" id="IPR029039">
    <property type="entry name" value="Flavoprotein-like_sf"/>
</dbReference>
<evidence type="ECO:0000313" key="5">
    <source>
        <dbReference type="Proteomes" id="UP001555100"/>
    </source>
</evidence>
<evidence type="ECO:0000313" key="4">
    <source>
        <dbReference type="EMBL" id="MEW6954943.1"/>
    </source>
</evidence>
<name>A0ABV3ND21_9ACTO</name>